<dbReference type="GO" id="GO:0071555">
    <property type="term" value="P:cell wall organization"/>
    <property type="evidence" value="ECO:0007669"/>
    <property type="project" value="TreeGrafter"/>
</dbReference>
<dbReference type="Pfam" id="PF00953">
    <property type="entry name" value="Glycos_transf_4"/>
    <property type="match status" value="1"/>
</dbReference>
<feature type="transmembrane region" description="Helical" evidence="8">
    <location>
        <begin position="219"/>
        <end position="239"/>
    </location>
</feature>
<sequence>MTGDVSTLTTGVFAVAEQGAGVPLRELALVGLTAAIVTYFVTGPVRMLATRLGAVAYPRDRDVHVTPTPRMGGLAMYAGTIAAVFLASQLPALTRGFVYSSGMPAVVVAGGVIMGIGLIDDRWGLDALTKFAGQITAASVLVTMGVAWSVLYIPFGGVGTIVLDQVSSILLTLALTVSIVNAMNFVDGLDGLAAGLGLITALAICIFSMGLLRDHGGDVLFYPPAVISVVLAGACLGFLPHNFHRAKIFMGDSGSMLIGLMLAAASTTAAGPISQSAYGARDVFALLAPFLLVVAVMFVPALDMLLAIVRRTRAGVSPFHPDKMHLHHRLLEIGHSHRRVVLLIYLWVGIVALGAASTIFVDPRYTGAVMLAAILVAVVATLIPLVRGRDRIYDEK</sequence>
<dbReference type="GO" id="GO:0016780">
    <property type="term" value="F:phosphotransferase activity, for other substituted phosphate groups"/>
    <property type="evidence" value="ECO:0007669"/>
    <property type="project" value="InterPro"/>
</dbReference>
<evidence type="ECO:0000313" key="10">
    <source>
        <dbReference type="Proteomes" id="UP000193577"/>
    </source>
</evidence>
<comment type="caution">
    <text evidence="9">The sequence shown here is derived from an EMBL/GenBank/DDBJ whole genome shotgun (WGS) entry which is preliminary data.</text>
</comment>
<reference evidence="9 10" key="1">
    <citation type="submission" date="2017-04" db="EMBL/GenBank/DDBJ databases">
        <title>The new phylogeny of genus Mycobacterium.</title>
        <authorList>
            <person name="Tortoli E."/>
            <person name="Trovato A."/>
            <person name="Cirillo D.M."/>
        </authorList>
    </citation>
    <scope>NUCLEOTIDE SEQUENCE [LARGE SCALE GENOMIC DNA]</scope>
    <source>
        <strain evidence="9 10">KCTC 19819</strain>
    </source>
</reference>
<evidence type="ECO:0000256" key="8">
    <source>
        <dbReference type="SAM" id="Phobius"/>
    </source>
</evidence>
<protein>
    <submittedName>
        <fullName evidence="9">Undecaprenyl-phosphate alpha-N-acetylglucosaminyl 1-phosphate transferase</fullName>
    </submittedName>
</protein>
<feature type="transmembrane region" description="Helical" evidence="8">
    <location>
        <begin position="70"/>
        <end position="90"/>
    </location>
</feature>
<feature type="transmembrane region" description="Helical" evidence="8">
    <location>
        <begin position="367"/>
        <end position="386"/>
    </location>
</feature>
<dbReference type="GO" id="GO:0009103">
    <property type="term" value="P:lipopolysaccharide biosynthetic process"/>
    <property type="evidence" value="ECO:0007669"/>
    <property type="project" value="TreeGrafter"/>
</dbReference>
<keyword evidence="3 9" id="KW-0808">Transferase</keyword>
<dbReference type="Proteomes" id="UP000193577">
    <property type="component" value="Unassembled WGS sequence"/>
</dbReference>
<dbReference type="PANTHER" id="PTHR22926">
    <property type="entry name" value="PHOSPHO-N-ACETYLMURAMOYL-PENTAPEPTIDE-TRANSFERASE"/>
    <property type="match status" value="1"/>
</dbReference>
<keyword evidence="2" id="KW-1003">Cell membrane</keyword>
<proteinExistence type="predicted"/>
<evidence type="ECO:0000256" key="1">
    <source>
        <dbReference type="ARBA" id="ARBA00004651"/>
    </source>
</evidence>
<dbReference type="EMBL" id="NCXO01000065">
    <property type="protein sequence ID" value="OSC26112.1"/>
    <property type="molecule type" value="Genomic_DNA"/>
</dbReference>
<evidence type="ECO:0000256" key="3">
    <source>
        <dbReference type="ARBA" id="ARBA00022679"/>
    </source>
</evidence>
<feature type="transmembrane region" description="Helical" evidence="8">
    <location>
        <begin position="283"/>
        <end position="309"/>
    </location>
</feature>
<keyword evidence="10" id="KW-1185">Reference proteome</keyword>
<feature type="transmembrane region" description="Helical" evidence="8">
    <location>
        <begin position="161"/>
        <end position="180"/>
    </location>
</feature>
<dbReference type="AlphaFoldDB" id="A0AA91PB71"/>
<dbReference type="CDD" id="cd06853">
    <property type="entry name" value="GT_WecA_like"/>
    <property type="match status" value="1"/>
</dbReference>
<feature type="transmembrane region" description="Helical" evidence="8">
    <location>
        <begin position="131"/>
        <end position="155"/>
    </location>
</feature>
<name>A0AA91PB71_9MYCO</name>
<keyword evidence="6 8" id="KW-0472">Membrane</keyword>
<evidence type="ECO:0000256" key="5">
    <source>
        <dbReference type="ARBA" id="ARBA00022989"/>
    </source>
</evidence>
<evidence type="ECO:0000313" key="9">
    <source>
        <dbReference type="EMBL" id="OSC26112.1"/>
    </source>
</evidence>
<accession>A0AA91PB71</accession>
<evidence type="ECO:0000256" key="7">
    <source>
        <dbReference type="PIRSR" id="PIRSR600715-1"/>
    </source>
</evidence>
<dbReference type="PANTHER" id="PTHR22926:SF3">
    <property type="entry name" value="UNDECAPRENYL-PHOSPHATE ALPHA-N-ACETYLGLUCOSAMINYL 1-PHOSPHATE TRANSFERASE"/>
    <property type="match status" value="1"/>
</dbReference>
<evidence type="ECO:0000256" key="4">
    <source>
        <dbReference type="ARBA" id="ARBA00022692"/>
    </source>
</evidence>
<dbReference type="InterPro" id="IPR000715">
    <property type="entry name" value="Glycosyl_transferase_4"/>
</dbReference>
<dbReference type="GO" id="GO:0046872">
    <property type="term" value="F:metal ion binding"/>
    <property type="evidence" value="ECO:0007669"/>
    <property type="project" value="UniProtKB-KW"/>
</dbReference>
<keyword evidence="7" id="KW-0479">Metal-binding</keyword>
<feature type="transmembrane region" description="Helical" evidence="8">
    <location>
        <begin position="340"/>
        <end position="361"/>
    </location>
</feature>
<keyword evidence="4 8" id="KW-0812">Transmembrane</keyword>
<feature type="transmembrane region" description="Helical" evidence="8">
    <location>
        <begin position="251"/>
        <end position="271"/>
    </location>
</feature>
<keyword evidence="5 8" id="KW-1133">Transmembrane helix</keyword>
<feature type="binding site" evidence="7">
    <location>
        <position position="252"/>
    </location>
    <ligand>
        <name>Mg(2+)</name>
        <dbReference type="ChEBI" id="CHEBI:18420"/>
    </ligand>
</feature>
<feature type="transmembrane region" description="Helical" evidence="8">
    <location>
        <begin position="96"/>
        <end position="119"/>
    </location>
</feature>
<comment type="subcellular location">
    <subcellularLocation>
        <location evidence="1">Cell membrane</location>
        <topology evidence="1">Multi-pass membrane protein</topology>
    </subcellularLocation>
</comment>
<feature type="transmembrane region" description="Helical" evidence="8">
    <location>
        <begin position="192"/>
        <end position="213"/>
    </location>
</feature>
<feature type="transmembrane region" description="Helical" evidence="8">
    <location>
        <begin position="27"/>
        <end position="49"/>
    </location>
</feature>
<feature type="binding site" evidence="7">
    <location>
        <position position="184"/>
    </location>
    <ligand>
        <name>Mg(2+)</name>
        <dbReference type="ChEBI" id="CHEBI:18420"/>
    </ligand>
</feature>
<gene>
    <name evidence="9" type="ORF">B8W67_18650</name>
</gene>
<evidence type="ECO:0000256" key="6">
    <source>
        <dbReference type="ARBA" id="ARBA00023136"/>
    </source>
</evidence>
<evidence type="ECO:0000256" key="2">
    <source>
        <dbReference type="ARBA" id="ARBA00022475"/>
    </source>
</evidence>
<keyword evidence="7" id="KW-0460">Magnesium</keyword>
<dbReference type="GO" id="GO:0005886">
    <property type="term" value="C:plasma membrane"/>
    <property type="evidence" value="ECO:0007669"/>
    <property type="project" value="UniProtKB-SubCell"/>
</dbReference>
<comment type="cofactor">
    <cofactor evidence="7">
        <name>Mg(2+)</name>
        <dbReference type="ChEBI" id="CHEBI:18420"/>
    </cofactor>
</comment>
<organism evidence="9 10">
    <name type="scientific">Mycolicibacillus koreensis</name>
    <dbReference type="NCBI Taxonomy" id="1069220"/>
    <lineage>
        <taxon>Bacteria</taxon>
        <taxon>Bacillati</taxon>
        <taxon>Actinomycetota</taxon>
        <taxon>Actinomycetes</taxon>
        <taxon>Mycobacteriales</taxon>
        <taxon>Mycobacteriaceae</taxon>
        <taxon>Mycolicibacillus</taxon>
    </lineage>
</organism>
<dbReference type="GO" id="GO:0044038">
    <property type="term" value="P:cell wall macromolecule biosynthetic process"/>
    <property type="evidence" value="ECO:0007669"/>
    <property type="project" value="TreeGrafter"/>
</dbReference>